<dbReference type="PANTHER" id="PTHR16244">
    <property type="entry name" value="CEROID-LIPOFUSCINOSIS NEURONAL PROTEIN 6"/>
    <property type="match status" value="1"/>
</dbReference>
<feature type="domain" description="Integrase core" evidence="3">
    <location>
        <begin position="344"/>
        <end position="461"/>
    </location>
</feature>
<comment type="caution">
    <text evidence="4">The sequence shown here is derived from an EMBL/GenBank/DDBJ whole genome shotgun (WGS) entry which is preliminary data.</text>
</comment>
<dbReference type="Proteomes" id="UP001217089">
    <property type="component" value="Unassembled WGS sequence"/>
</dbReference>
<dbReference type="InterPro" id="IPR029255">
    <property type="entry name" value="CLN6"/>
</dbReference>
<evidence type="ECO:0000313" key="5">
    <source>
        <dbReference type="Proteomes" id="UP001217089"/>
    </source>
</evidence>
<feature type="transmembrane region" description="Helical" evidence="2">
    <location>
        <begin position="112"/>
        <end position="129"/>
    </location>
</feature>
<reference evidence="4 5" key="1">
    <citation type="submission" date="2022-12" db="EMBL/GenBank/DDBJ databases">
        <title>Chromosome-level genome of Tegillarca granosa.</title>
        <authorList>
            <person name="Kim J."/>
        </authorList>
    </citation>
    <scope>NUCLEOTIDE SEQUENCE [LARGE SCALE GENOMIC DNA]</scope>
    <source>
        <strain evidence="4">Teg-2019</strain>
        <tissue evidence="4">Adductor muscle</tissue>
    </source>
</reference>
<name>A0ABQ9EL37_TEGGR</name>
<protein>
    <recommendedName>
        <fullName evidence="3">Integrase core domain-containing protein</fullName>
    </recommendedName>
</protein>
<dbReference type="Pfam" id="PF15156">
    <property type="entry name" value="CLN6"/>
    <property type="match status" value="2"/>
</dbReference>
<evidence type="ECO:0000256" key="2">
    <source>
        <dbReference type="SAM" id="Phobius"/>
    </source>
</evidence>
<feature type="transmembrane region" description="Helical" evidence="2">
    <location>
        <begin position="218"/>
        <end position="241"/>
    </location>
</feature>
<organism evidence="4 5">
    <name type="scientific">Tegillarca granosa</name>
    <name type="common">Malaysian cockle</name>
    <name type="synonym">Anadara granosa</name>
    <dbReference type="NCBI Taxonomy" id="220873"/>
    <lineage>
        <taxon>Eukaryota</taxon>
        <taxon>Metazoa</taxon>
        <taxon>Spiralia</taxon>
        <taxon>Lophotrochozoa</taxon>
        <taxon>Mollusca</taxon>
        <taxon>Bivalvia</taxon>
        <taxon>Autobranchia</taxon>
        <taxon>Pteriomorphia</taxon>
        <taxon>Arcoida</taxon>
        <taxon>Arcoidea</taxon>
        <taxon>Arcidae</taxon>
        <taxon>Tegillarca</taxon>
    </lineage>
</organism>
<keyword evidence="2" id="KW-0472">Membrane</keyword>
<feature type="transmembrane region" description="Helical" evidence="2">
    <location>
        <begin position="188"/>
        <end position="206"/>
    </location>
</feature>
<keyword evidence="2" id="KW-1133">Transmembrane helix</keyword>
<sequence>MDLGDVRKRGGLPPDIDVEIQEGYEEGEERKDKKRKTTSSDGFHWDIWLLLALENWIFDFGRPIAALFSTEWFPMNKPSVGDYFHMAYNVITPFCILKLIERSHKTISPTWNYLCVILFVMGSSIHLVGDSVNHRLVLLGYHLHLSVDSFELLYDYDEVHTVLPKFIALLHGVFSKEGNKTKYLVTEGQIFSVYILTYIAMILFILKEKIRGYSMDVNGRFLFLTFTFTLILVSAWVAWLWNDSVLRQKYPGFIYEIQEMLEIKHGVVLSLRQLKRKLALMRLFRRKYYSDIEDVAMFIQRQQETSGQLHGYRWMHLKCIRNGLTVQKEIVRILMKILDPIGAVLQKGGVPNSVRSDMGTENSYLAEMQTFLRRHRDEDQGKAFLYGTSQHNQRIESWWGVLRRENSEFWISFFQQLKIDGYFSGDFIDKNLLQFCFMHLIKSELQEVKDIWNSHRIRPSNRGFSGRPVVLYDLPQIRGTEDFLCHVDNREILACVEECVFPEEICDTDVYNLASVYMFENHLQMPNDAYEAANLYERML</sequence>
<dbReference type="PANTHER" id="PTHR16244:SF2">
    <property type="entry name" value="CEROID-LIPOFUSCINOSIS NEURONAL PROTEIN 6"/>
    <property type="match status" value="1"/>
</dbReference>
<feature type="region of interest" description="Disordered" evidence="1">
    <location>
        <begin position="1"/>
        <end position="39"/>
    </location>
</feature>
<gene>
    <name evidence="4" type="ORF">KUTeg_017693</name>
</gene>
<evidence type="ECO:0000259" key="3">
    <source>
        <dbReference type="Pfam" id="PF24764"/>
    </source>
</evidence>
<proteinExistence type="predicted"/>
<keyword evidence="2" id="KW-0812">Transmembrane</keyword>
<evidence type="ECO:0000313" key="4">
    <source>
        <dbReference type="EMBL" id="KAJ8304110.1"/>
    </source>
</evidence>
<dbReference type="EMBL" id="JARBDR010000903">
    <property type="protein sequence ID" value="KAJ8304110.1"/>
    <property type="molecule type" value="Genomic_DNA"/>
</dbReference>
<dbReference type="Pfam" id="PF24764">
    <property type="entry name" value="rva_4"/>
    <property type="match status" value="1"/>
</dbReference>
<dbReference type="InterPro" id="IPR058913">
    <property type="entry name" value="Integrase_dom_put"/>
</dbReference>
<keyword evidence="5" id="KW-1185">Reference proteome</keyword>
<feature type="compositionally biased region" description="Acidic residues" evidence="1">
    <location>
        <begin position="16"/>
        <end position="27"/>
    </location>
</feature>
<evidence type="ECO:0000256" key="1">
    <source>
        <dbReference type="SAM" id="MobiDB-lite"/>
    </source>
</evidence>
<accession>A0ABQ9EL37</accession>